<keyword evidence="3" id="KW-1185">Reference proteome</keyword>
<dbReference type="InParanoid" id="A0A409VVE3"/>
<protein>
    <submittedName>
        <fullName evidence="2">Uncharacterized protein</fullName>
    </submittedName>
</protein>
<name>A0A409VVE3_9AGAR</name>
<reference evidence="2 3" key="1">
    <citation type="journal article" date="2018" name="Evol. Lett.">
        <title>Horizontal gene cluster transfer increased hallucinogenic mushroom diversity.</title>
        <authorList>
            <person name="Reynolds H.T."/>
            <person name="Vijayakumar V."/>
            <person name="Gluck-Thaler E."/>
            <person name="Korotkin H.B."/>
            <person name="Matheny P.B."/>
            <person name="Slot J.C."/>
        </authorList>
    </citation>
    <scope>NUCLEOTIDE SEQUENCE [LARGE SCALE GENOMIC DNA]</scope>
    <source>
        <strain evidence="2 3">SRW20</strain>
    </source>
</reference>
<evidence type="ECO:0000256" key="1">
    <source>
        <dbReference type="SAM" id="MobiDB-lite"/>
    </source>
</evidence>
<dbReference type="Proteomes" id="UP000284706">
    <property type="component" value="Unassembled WGS sequence"/>
</dbReference>
<comment type="caution">
    <text evidence="2">The sequence shown here is derived from an EMBL/GenBank/DDBJ whole genome shotgun (WGS) entry which is preliminary data.</text>
</comment>
<dbReference type="AlphaFoldDB" id="A0A409VVE3"/>
<evidence type="ECO:0000313" key="2">
    <source>
        <dbReference type="EMBL" id="PPQ70217.1"/>
    </source>
</evidence>
<organism evidence="2 3">
    <name type="scientific">Gymnopilus dilepis</name>
    <dbReference type="NCBI Taxonomy" id="231916"/>
    <lineage>
        <taxon>Eukaryota</taxon>
        <taxon>Fungi</taxon>
        <taxon>Dikarya</taxon>
        <taxon>Basidiomycota</taxon>
        <taxon>Agaricomycotina</taxon>
        <taxon>Agaricomycetes</taxon>
        <taxon>Agaricomycetidae</taxon>
        <taxon>Agaricales</taxon>
        <taxon>Agaricineae</taxon>
        <taxon>Hymenogastraceae</taxon>
        <taxon>Gymnopilus</taxon>
    </lineage>
</organism>
<feature type="region of interest" description="Disordered" evidence="1">
    <location>
        <begin position="104"/>
        <end position="163"/>
    </location>
</feature>
<evidence type="ECO:0000313" key="3">
    <source>
        <dbReference type="Proteomes" id="UP000284706"/>
    </source>
</evidence>
<sequence length="218" mass="23845">MPFRYVSFLSEDLRPPIFQPPHRVVFPIAAREHTPLPRLAAPSWTSASQLATLDSRPDLPSNALQIWAVLRDGFVSALRAFVNERGTGNGQGSLERVALPLLHLSRESPPPRGGRCSSTNISQCTRRRSKNPLNTRPAGVSSTTYPHPSLPYTTSSKSNPSLDVSRKAEQALWPQAEDFDSKDGLLALVKHGHRVSVVGMIVVLAKRSGKEENSLQGP</sequence>
<accession>A0A409VVE3</accession>
<proteinExistence type="predicted"/>
<dbReference type="EMBL" id="NHYE01005549">
    <property type="protein sequence ID" value="PPQ70217.1"/>
    <property type="molecule type" value="Genomic_DNA"/>
</dbReference>
<gene>
    <name evidence="2" type="ORF">CVT26_014474</name>
</gene>
<feature type="compositionally biased region" description="Polar residues" evidence="1">
    <location>
        <begin position="140"/>
        <end position="162"/>
    </location>
</feature>